<dbReference type="RefSeq" id="WP_073122888.1">
    <property type="nucleotide sequence ID" value="NZ_FRAA01000004.1"/>
</dbReference>
<dbReference type="InterPro" id="IPR009057">
    <property type="entry name" value="Homeodomain-like_sf"/>
</dbReference>
<evidence type="ECO:0000256" key="1">
    <source>
        <dbReference type="ARBA" id="ARBA00023015"/>
    </source>
</evidence>
<keyword evidence="7" id="KW-1185">Reference proteome</keyword>
<proteinExistence type="predicted"/>
<dbReference type="AlphaFoldDB" id="A0A1M6RUD3"/>
<evidence type="ECO:0000259" key="5">
    <source>
        <dbReference type="PROSITE" id="PS01124"/>
    </source>
</evidence>
<dbReference type="PROSITE" id="PS01124">
    <property type="entry name" value="HTH_ARAC_FAMILY_2"/>
    <property type="match status" value="1"/>
</dbReference>
<feature type="region of interest" description="Disordered" evidence="4">
    <location>
        <begin position="167"/>
        <end position="188"/>
    </location>
</feature>
<organism evidence="6 7">
    <name type="scientific">Reichenbachiella agariperforans</name>
    <dbReference type="NCBI Taxonomy" id="156994"/>
    <lineage>
        <taxon>Bacteria</taxon>
        <taxon>Pseudomonadati</taxon>
        <taxon>Bacteroidota</taxon>
        <taxon>Cytophagia</taxon>
        <taxon>Cytophagales</taxon>
        <taxon>Reichenbachiellaceae</taxon>
        <taxon>Reichenbachiella</taxon>
    </lineage>
</organism>
<dbReference type="InterPro" id="IPR018060">
    <property type="entry name" value="HTH_AraC"/>
</dbReference>
<dbReference type="SUPFAM" id="SSF55008">
    <property type="entry name" value="HMA, heavy metal-associated domain"/>
    <property type="match status" value="1"/>
</dbReference>
<name>A0A1M6RUD3_REIAG</name>
<feature type="domain" description="HTH araC/xylS-type" evidence="5">
    <location>
        <begin position="98"/>
        <end position="177"/>
    </location>
</feature>
<dbReference type="Proteomes" id="UP000184474">
    <property type="component" value="Unassembled WGS sequence"/>
</dbReference>
<keyword evidence="3" id="KW-0804">Transcription</keyword>
<dbReference type="InterPro" id="IPR036163">
    <property type="entry name" value="HMA_dom_sf"/>
</dbReference>
<evidence type="ECO:0000313" key="6">
    <source>
        <dbReference type="EMBL" id="SHK35990.1"/>
    </source>
</evidence>
<dbReference type="SUPFAM" id="SSF46689">
    <property type="entry name" value="Homeodomain-like"/>
    <property type="match status" value="1"/>
</dbReference>
<dbReference type="SMART" id="SM00342">
    <property type="entry name" value="HTH_ARAC"/>
    <property type="match status" value="1"/>
</dbReference>
<evidence type="ECO:0000256" key="3">
    <source>
        <dbReference type="ARBA" id="ARBA00023163"/>
    </source>
</evidence>
<dbReference type="Pfam" id="PF12833">
    <property type="entry name" value="HTH_18"/>
    <property type="match status" value="1"/>
</dbReference>
<dbReference type="Gene3D" id="3.30.70.100">
    <property type="match status" value="1"/>
</dbReference>
<dbReference type="GO" id="GO:0003700">
    <property type="term" value="F:DNA-binding transcription factor activity"/>
    <property type="evidence" value="ECO:0007669"/>
    <property type="project" value="InterPro"/>
</dbReference>
<dbReference type="Gene3D" id="1.10.10.60">
    <property type="entry name" value="Homeodomain-like"/>
    <property type="match status" value="1"/>
</dbReference>
<keyword evidence="1" id="KW-0805">Transcription regulation</keyword>
<accession>A0A1M6RUD3</accession>
<protein>
    <submittedName>
        <fullName evidence="6">Transcriptional regulator, AraC family</fullName>
    </submittedName>
</protein>
<evidence type="ECO:0000256" key="4">
    <source>
        <dbReference type="SAM" id="MobiDB-lite"/>
    </source>
</evidence>
<dbReference type="STRING" id="156994.SAMN04488028_104294"/>
<dbReference type="EMBL" id="FRAA01000004">
    <property type="protein sequence ID" value="SHK35990.1"/>
    <property type="molecule type" value="Genomic_DNA"/>
</dbReference>
<gene>
    <name evidence="6" type="ORF">SAMN04488028_104294</name>
</gene>
<sequence>MPQTLHIKNMVCPRCIASVKDIMSKLDIPSIQVTLGEVQLAIDLSQKQHQQLSEALETAGFELIQDPKTKLIAQIKAIIIESIHLSNKALHVNFSTLLSEKLHHDYASLSRLFSGSEGITIEKYVLTQKIERVKELLFYNEQTLSQIAHDMHYSSVAHLSSQFKKETGMTPSAFKKSNKPGHTSRETI</sequence>
<dbReference type="GO" id="GO:0046872">
    <property type="term" value="F:metal ion binding"/>
    <property type="evidence" value="ECO:0007669"/>
    <property type="project" value="InterPro"/>
</dbReference>
<evidence type="ECO:0000256" key="2">
    <source>
        <dbReference type="ARBA" id="ARBA00023125"/>
    </source>
</evidence>
<keyword evidence="2" id="KW-0238">DNA-binding</keyword>
<dbReference type="PANTHER" id="PTHR43280">
    <property type="entry name" value="ARAC-FAMILY TRANSCRIPTIONAL REGULATOR"/>
    <property type="match status" value="1"/>
</dbReference>
<reference evidence="7" key="1">
    <citation type="submission" date="2016-11" db="EMBL/GenBank/DDBJ databases">
        <authorList>
            <person name="Varghese N."/>
            <person name="Submissions S."/>
        </authorList>
    </citation>
    <scope>NUCLEOTIDE SEQUENCE [LARGE SCALE GENOMIC DNA]</scope>
    <source>
        <strain evidence="7">DSM 26134</strain>
    </source>
</reference>
<dbReference type="GO" id="GO:0043565">
    <property type="term" value="F:sequence-specific DNA binding"/>
    <property type="evidence" value="ECO:0007669"/>
    <property type="project" value="InterPro"/>
</dbReference>
<evidence type="ECO:0000313" key="7">
    <source>
        <dbReference type="Proteomes" id="UP000184474"/>
    </source>
</evidence>
<dbReference type="PANTHER" id="PTHR43280:SF28">
    <property type="entry name" value="HTH-TYPE TRANSCRIPTIONAL ACTIVATOR RHAS"/>
    <property type="match status" value="1"/>
</dbReference>